<dbReference type="AlphaFoldDB" id="A0A0G1KCL5"/>
<evidence type="ECO:0000259" key="17">
    <source>
        <dbReference type="PROSITE" id="PS50142"/>
    </source>
</evidence>
<evidence type="ECO:0000256" key="10">
    <source>
        <dbReference type="ARBA" id="ARBA00022723"/>
    </source>
</evidence>
<dbReference type="InterPro" id="IPR014720">
    <property type="entry name" value="dsRBD_dom"/>
</dbReference>
<comment type="similarity">
    <text evidence="3">Belongs to the ribonuclease III family.</text>
</comment>
<keyword evidence="7 15" id="KW-0507">mRNA processing</keyword>
<dbReference type="GO" id="GO:0006397">
    <property type="term" value="P:mRNA processing"/>
    <property type="evidence" value="ECO:0007669"/>
    <property type="project" value="UniProtKB-UniRule"/>
</dbReference>
<evidence type="ECO:0000256" key="5">
    <source>
        <dbReference type="ARBA" id="ARBA00022490"/>
    </source>
</evidence>
<feature type="binding site" evidence="15">
    <location>
        <position position="122"/>
    </location>
    <ligand>
        <name>Mg(2+)</name>
        <dbReference type="ChEBI" id="CHEBI:18420"/>
    </ligand>
</feature>
<dbReference type="Gene3D" id="3.30.160.20">
    <property type="match status" value="1"/>
</dbReference>
<feature type="binding site" evidence="15">
    <location>
        <position position="46"/>
    </location>
    <ligand>
        <name>Mg(2+)</name>
        <dbReference type="ChEBI" id="CHEBI:18420"/>
    </ligand>
</feature>
<sequence>MIDLAELAKTLQTAIQDHSLFETAFTHRSYLNEHHAVNTNSNERLEFLGDAVLQLLSSDYLFTNFPNSPEGELTNYRSAIVCTPSLAQESQRLDYGKFLLLSRGEESTGGRTREYILANTFEAVLGALYLQNGLDFCREFVKRELLYKIDDIVKEEKYKDAKSKFQELAQEKLGITPEYELVSSWGLDHEKTFKIAAKVGGKTYGEGTGKSKQKAEMEAAAEALNKLTGTGQAL</sequence>
<evidence type="ECO:0000256" key="15">
    <source>
        <dbReference type="HAMAP-Rule" id="MF_00104"/>
    </source>
</evidence>
<dbReference type="GO" id="GO:0004525">
    <property type="term" value="F:ribonuclease III activity"/>
    <property type="evidence" value="ECO:0007669"/>
    <property type="project" value="UniProtKB-UniRule"/>
</dbReference>
<evidence type="ECO:0000256" key="3">
    <source>
        <dbReference type="ARBA" id="ARBA00010183"/>
    </source>
</evidence>
<dbReference type="SMART" id="SM00358">
    <property type="entry name" value="DSRM"/>
    <property type="match status" value="1"/>
</dbReference>
<dbReference type="Pfam" id="PF14622">
    <property type="entry name" value="Ribonucleas_3_3"/>
    <property type="match status" value="1"/>
</dbReference>
<evidence type="ECO:0000259" key="16">
    <source>
        <dbReference type="PROSITE" id="PS50137"/>
    </source>
</evidence>
<evidence type="ECO:0000256" key="9">
    <source>
        <dbReference type="ARBA" id="ARBA00022722"/>
    </source>
</evidence>
<dbReference type="Pfam" id="PF00035">
    <property type="entry name" value="dsrm"/>
    <property type="match status" value="1"/>
</dbReference>
<dbReference type="SMART" id="SM00535">
    <property type="entry name" value="RIBOc"/>
    <property type="match status" value="1"/>
</dbReference>
<comment type="cofactor">
    <cofactor evidence="15">
        <name>Mg(2+)</name>
        <dbReference type="ChEBI" id="CHEBI:18420"/>
    </cofactor>
</comment>
<dbReference type="EMBL" id="LCIA01000004">
    <property type="protein sequence ID" value="KKT45529.1"/>
    <property type="molecule type" value="Genomic_DNA"/>
</dbReference>
<dbReference type="CDD" id="cd10845">
    <property type="entry name" value="DSRM_RNAse_III_family"/>
    <property type="match status" value="1"/>
</dbReference>
<evidence type="ECO:0000256" key="12">
    <source>
        <dbReference type="ARBA" id="ARBA00022801"/>
    </source>
</evidence>
<keyword evidence="15" id="KW-0699">rRNA-binding</keyword>
<evidence type="ECO:0000256" key="8">
    <source>
        <dbReference type="ARBA" id="ARBA00022694"/>
    </source>
</evidence>
<accession>A0A0G1KCL5</accession>
<dbReference type="NCBIfam" id="TIGR02191">
    <property type="entry name" value="RNaseIII"/>
    <property type="match status" value="1"/>
</dbReference>
<dbReference type="GO" id="GO:0019843">
    <property type="term" value="F:rRNA binding"/>
    <property type="evidence" value="ECO:0007669"/>
    <property type="project" value="UniProtKB-KW"/>
</dbReference>
<comment type="subunit">
    <text evidence="4 15">Homodimer.</text>
</comment>
<feature type="domain" description="DRBM" evidence="16">
    <location>
        <begin position="160"/>
        <end position="229"/>
    </location>
</feature>
<evidence type="ECO:0000256" key="4">
    <source>
        <dbReference type="ARBA" id="ARBA00011738"/>
    </source>
</evidence>
<comment type="catalytic activity">
    <reaction evidence="1 15">
        <text>Endonucleolytic cleavage to 5'-phosphomonoester.</text>
        <dbReference type="EC" id="3.1.26.3"/>
    </reaction>
</comment>
<feature type="binding site" evidence="15">
    <location>
        <position position="119"/>
    </location>
    <ligand>
        <name>Mg(2+)</name>
        <dbReference type="ChEBI" id="CHEBI:18420"/>
    </ligand>
</feature>
<dbReference type="GO" id="GO:0042802">
    <property type="term" value="F:identical protein binding"/>
    <property type="evidence" value="ECO:0007669"/>
    <property type="project" value="UniProtKB-ARBA"/>
</dbReference>
<dbReference type="GO" id="GO:0046872">
    <property type="term" value="F:metal ion binding"/>
    <property type="evidence" value="ECO:0007669"/>
    <property type="project" value="UniProtKB-KW"/>
</dbReference>
<protein>
    <recommendedName>
        <fullName evidence="15">Ribonuclease 3</fullName>
        <ecNumber evidence="15">3.1.26.3</ecNumber>
    </recommendedName>
    <alternativeName>
        <fullName evidence="15">Ribonuclease III</fullName>
        <shortName evidence="15">RNase III</shortName>
    </alternativeName>
</protein>
<evidence type="ECO:0000256" key="14">
    <source>
        <dbReference type="ARBA" id="ARBA00022884"/>
    </source>
</evidence>
<gene>
    <name evidence="15" type="primary">rnc</name>
    <name evidence="18" type="ORF">UW36_C0004G0031</name>
</gene>
<evidence type="ECO:0000256" key="7">
    <source>
        <dbReference type="ARBA" id="ARBA00022664"/>
    </source>
</evidence>
<evidence type="ECO:0000313" key="18">
    <source>
        <dbReference type="EMBL" id="KKT45529.1"/>
    </source>
</evidence>
<comment type="subcellular location">
    <subcellularLocation>
        <location evidence="2 15">Cytoplasm</location>
    </subcellularLocation>
</comment>
<dbReference type="GO" id="GO:0010468">
    <property type="term" value="P:regulation of gene expression"/>
    <property type="evidence" value="ECO:0007669"/>
    <property type="project" value="TreeGrafter"/>
</dbReference>
<name>A0A0G1KCL5_UNCKA</name>
<dbReference type="GO" id="GO:0006364">
    <property type="term" value="P:rRNA processing"/>
    <property type="evidence" value="ECO:0007669"/>
    <property type="project" value="UniProtKB-UniRule"/>
</dbReference>
<dbReference type="InterPro" id="IPR011907">
    <property type="entry name" value="RNase_III"/>
</dbReference>
<dbReference type="FunFam" id="3.30.160.20:FF:000003">
    <property type="entry name" value="Ribonuclease 3"/>
    <property type="match status" value="1"/>
</dbReference>
<dbReference type="Gene3D" id="1.10.1520.10">
    <property type="entry name" value="Ribonuclease III domain"/>
    <property type="match status" value="1"/>
</dbReference>
<evidence type="ECO:0000313" key="19">
    <source>
        <dbReference type="Proteomes" id="UP000034128"/>
    </source>
</evidence>
<dbReference type="SUPFAM" id="SSF69065">
    <property type="entry name" value="RNase III domain-like"/>
    <property type="match status" value="1"/>
</dbReference>
<evidence type="ECO:0000256" key="11">
    <source>
        <dbReference type="ARBA" id="ARBA00022759"/>
    </source>
</evidence>
<dbReference type="GO" id="GO:0008033">
    <property type="term" value="P:tRNA processing"/>
    <property type="evidence" value="ECO:0007669"/>
    <property type="project" value="UniProtKB-KW"/>
</dbReference>
<dbReference type="EC" id="3.1.26.3" evidence="15"/>
<evidence type="ECO:0000256" key="6">
    <source>
        <dbReference type="ARBA" id="ARBA00022552"/>
    </source>
</evidence>
<dbReference type="PANTHER" id="PTHR11207:SF0">
    <property type="entry name" value="RIBONUCLEASE 3"/>
    <property type="match status" value="1"/>
</dbReference>
<comment type="function">
    <text evidence="15">Digests double-stranded RNA. Involved in the processing of primary rRNA transcript to yield the immediate precursors to the large and small rRNAs (23S and 16S). Processes some mRNAs, and tRNAs when they are encoded in the rRNA operon. Processes pre-crRNA and tracrRNA of type II CRISPR loci if present in the organism.</text>
</comment>
<dbReference type="PROSITE" id="PS50142">
    <property type="entry name" value="RNASE_3_2"/>
    <property type="match status" value="1"/>
</dbReference>
<dbReference type="GO" id="GO:0005737">
    <property type="term" value="C:cytoplasm"/>
    <property type="evidence" value="ECO:0007669"/>
    <property type="project" value="UniProtKB-SubCell"/>
</dbReference>
<dbReference type="PROSITE" id="PS50137">
    <property type="entry name" value="DS_RBD"/>
    <property type="match status" value="1"/>
</dbReference>
<comment type="caution">
    <text evidence="18">The sequence shown here is derived from an EMBL/GenBank/DDBJ whole genome shotgun (WGS) entry which is preliminary data.</text>
</comment>
<dbReference type="InterPro" id="IPR036389">
    <property type="entry name" value="RNase_III_sf"/>
</dbReference>
<keyword evidence="14 15" id="KW-0694">RNA-binding</keyword>
<evidence type="ECO:0000256" key="2">
    <source>
        <dbReference type="ARBA" id="ARBA00004496"/>
    </source>
</evidence>
<dbReference type="STRING" id="1619110.UW36_C0004G0031"/>
<reference evidence="18 19" key="1">
    <citation type="journal article" date="2015" name="Nature">
        <title>rRNA introns, odd ribosomes, and small enigmatic genomes across a large radiation of phyla.</title>
        <authorList>
            <person name="Brown C.T."/>
            <person name="Hug L.A."/>
            <person name="Thomas B.C."/>
            <person name="Sharon I."/>
            <person name="Castelle C.J."/>
            <person name="Singh A."/>
            <person name="Wilkins M.J."/>
            <person name="Williams K.H."/>
            <person name="Banfield J.F."/>
        </authorList>
    </citation>
    <scope>NUCLEOTIDE SEQUENCE [LARGE SCALE GENOMIC DNA]</scope>
</reference>
<proteinExistence type="inferred from homology"/>
<feature type="active site" evidence="15">
    <location>
        <position position="122"/>
    </location>
</feature>
<dbReference type="FunFam" id="1.10.1520.10:FF:000001">
    <property type="entry name" value="Ribonuclease 3"/>
    <property type="match status" value="1"/>
</dbReference>
<keyword evidence="12 15" id="KW-0378">Hydrolase</keyword>
<dbReference type="PANTHER" id="PTHR11207">
    <property type="entry name" value="RIBONUCLEASE III"/>
    <property type="match status" value="1"/>
</dbReference>
<keyword evidence="6 15" id="KW-0698">rRNA processing</keyword>
<keyword evidence="13 15" id="KW-0460">Magnesium</keyword>
<keyword evidence="9 15" id="KW-0540">Nuclease</keyword>
<organism evidence="18 19">
    <name type="scientific">candidate division WWE3 bacterium GW2011_GWA2_44_16</name>
    <dbReference type="NCBI Taxonomy" id="1619110"/>
    <lineage>
        <taxon>Bacteria</taxon>
        <taxon>Katanobacteria</taxon>
    </lineage>
</organism>
<evidence type="ECO:0000256" key="13">
    <source>
        <dbReference type="ARBA" id="ARBA00022842"/>
    </source>
</evidence>
<dbReference type="InterPro" id="IPR000999">
    <property type="entry name" value="RNase_III_dom"/>
</dbReference>
<dbReference type="CDD" id="cd00593">
    <property type="entry name" value="RIBOc"/>
    <property type="match status" value="1"/>
</dbReference>
<feature type="domain" description="RNase III" evidence="17">
    <location>
        <begin position="4"/>
        <end position="133"/>
    </location>
</feature>
<dbReference type="Proteomes" id="UP000034128">
    <property type="component" value="Unassembled WGS sequence"/>
</dbReference>
<feature type="active site" evidence="15">
    <location>
        <position position="50"/>
    </location>
</feature>
<dbReference type="SUPFAM" id="SSF54768">
    <property type="entry name" value="dsRNA-binding domain-like"/>
    <property type="match status" value="1"/>
</dbReference>
<keyword evidence="10 15" id="KW-0479">Metal-binding</keyword>
<evidence type="ECO:0000256" key="1">
    <source>
        <dbReference type="ARBA" id="ARBA00000109"/>
    </source>
</evidence>
<keyword evidence="5 15" id="KW-0963">Cytoplasm</keyword>
<dbReference type="HAMAP" id="MF_00104">
    <property type="entry name" value="RNase_III"/>
    <property type="match status" value="1"/>
</dbReference>
<dbReference type="PATRIC" id="fig|1619110.3.peg.213"/>
<keyword evidence="11 15" id="KW-0255">Endonuclease</keyword>
<keyword evidence="8 15" id="KW-0819">tRNA processing</keyword>
<dbReference type="GO" id="GO:0003725">
    <property type="term" value="F:double-stranded RNA binding"/>
    <property type="evidence" value="ECO:0007669"/>
    <property type="project" value="TreeGrafter"/>
</dbReference>
<dbReference type="PROSITE" id="PS00517">
    <property type="entry name" value="RNASE_3_1"/>
    <property type="match status" value="1"/>
</dbReference>